<proteinExistence type="predicted"/>
<keyword evidence="1" id="KW-0812">Transmembrane</keyword>
<keyword evidence="1" id="KW-0472">Membrane</keyword>
<keyword evidence="3" id="KW-1185">Reference proteome</keyword>
<evidence type="ECO:0000256" key="1">
    <source>
        <dbReference type="SAM" id="Phobius"/>
    </source>
</evidence>
<comment type="caution">
    <text evidence="2">The sequence shown here is derived from an EMBL/GenBank/DDBJ whole genome shotgun (WGS) entry which is preliminary data.</text>
</comment>
<evidence type="ECO:0000313" key="2">
    <source>
        <dbReference type="EMBL" id="GAA4920196.1"/>
    </source>
</evidence>
<reference evidence="3" key="1">
    <citation type="journal article" date="2019" name="Int. J. Syst. Evol. Microbiol.">
        <title>The Global Catalogue of Microorganisms (GCM) 10K type strain sequencing project: providing services to taxonomists for standard genome sequencing and annotation.</title>
        <authorList>
            <consortium name="The Broad Institute Genomics Platform"/>
            <consortium name="The Broad Institute Genome Sequencing Center for Infectious Disease"/>
            <person name="Wu L."/>
            <person name="Ma J."/>
        </authorList>
    </citation>
    <scope>NUCLEOTIDE SEQUENCE [LARGE SCALE GENOMIC DNA]</scope>
    <source>
        <strain evidence="3">JCM 18283</strain>
    </source>
</reference>
<dbReference type="RefSeq" id="WP_345331546.1">
    <property type="nucleotide sequence ID" value="NZ_BAABJI010000002.1"/>
</dbReference>
<evidence type="ECO:0000313" key="3">
    <source>
        <dbReference type="Proteomes" id="UP001501436"/>
    </source>
</evidence>
<name>A0ABP9FWU4_9SPHI</name>
<accession>A0ABP9FWU4</accession>
<dbReference type="Proteomes" id="UP001501436">
    <property type="component" value="Unassembled WGS sequence"/>
</dbReference>
<sequence>MLSSISWQQYFAAIAIISASYYLYVILRYYQREVTNLFIAKHPGQALAPTSNLSSFAVMGQAKQDQSITVVADEELQFAEADIDENSKEPFTEATAAKPGELLPQAQLLNETDKLIDAFTDVDSKSEFISLLNILLTSYKPYELQINYLQVTEHILNESHRKLPFDLASNDLPAWTSNTF</sequence>
<dbReference type="EMBL" id="BAABJI010000002">
    <property type="protein sequence ID" value="GAA4920196.1"/>
    <property type="molecule type" value="Genomic_DNA"/>
</dbReference>
<feature type="transmembrane region" description="Helical" evidence="1">
    <location>
        <begin position="6"/>
        <end position="27"/>
    </location>
</feature>
<organism evidence="2 3">
    <name type="scientific">Mucilaginibacter defluvii</name>
    <dbReference type="NCBI Taxonomy" id="1196019"/>
    <lineage>
        <taxon>Bacteria</taxon>
        <taxon>Pseudomonadati</taxon>
        <taxon>Bacteroidota</taxon>
        <taxon>Sphingobacteriia</taxon>
        <taxon>Sphingobacteriales</taxon>
        <taxon>Sphingobacteriaceae</taxon>
        <taxon>Mucilaginibacter</taxon>
    </lineage>
</organism>
<gene>
    <name evidence="2" type="ORF">GCM10023313_24980</name>
</gene>
<keyword evidence="1" id="KW-1133">Transmembrane helix</keyword>
<protein>
    <submittedName>
        <fullName evidence="2">Uncharacterized protein</fullName>
    </submittedName>
</protein>